<dbReference type="InterPro" id="IPR021804">
    <property type="entry name" value="DUF3375"/>
</dbReference>
<evidence type="ECO:0008006" key="4">
    <source>
        <dbReference type="Google" id="ProtNLM"/>
    </source>
</evidence>
<dbReference type="PATRIC" id="fig|1200352.3.peg.776"/>
<protein>
    <recommendedName>
        <fullName evidence="4">DUF3375 domain-containing protein</fullName>
    </recommendedName>
</protein>
<dbReference type="OrthoDB" id="138803at2"/>
<dbReference type="AlphaFoldDB" id="S4XBC7"/>
<reference evidence="2 3" key="1">
    <citation type="submission" date="2012-06" db="EMBL/GenBank/DDBJ databases">
        <title>Complete genome sequence of Corynebacterium terpenotabidum Y-11 (=DSM 44721).</title>
        <authorList>
            <person name="Ruckert C."/>
            <person name="Albersmeier A."/>
            <person name="Al-Dilaimi A."/>
            <person name="Szczepanowski R."/>
            <person name="Kalinowski J."/>
        </authorList>
    </citation>
    <scope>NUCLEOTIDE SEQUENCE [LARGE SCALE GENOMIC DNA]</scope>
    <source>
        <strain evidence="2 3">Y-11</strain>
    </source>
</reference>
<evidence type="ECO:0000256" key="1">
    <source>
        <dbReference type="SAM" id="MobiDB-lite"/>
    </source>
</evidence>
<dbReference type="RefSeq" id="WP_020440780.1">
    <property type="nucleotide sequence ID" value="NC_021663.1"/>
</dbReference>
<dbReference type="EMBL" id="CP003696">
    <property type="protein sequence ID" value="AGP30417.1"/>
    <property type="molecule type" value="Genomic_DNA"/>
</dbReference>
<dbReference type="Proteomes" id="UP000014809">
    <property type="component" value="Chromosome"/>
</dbReference>
<evidence type="ECO:0000313" key="3">
    <source>
        <dbReference type="Proteomes" id="UP000014809"/>
    </source>
</evidence>
<sequence>MMNTRAHSAYRQAVGAFRNPTLELLHGRYAPFVVATLSLLFTADRPSVQVTDAHIEVGDIVDELRAAGAEEVDRGLPHGTGREICRYWVRVGWLVPQIEDDVEVYRLSAQAVGALDTVGRVGGGTNRVSRSRIRTLLDAVDQLSHDAETDPAERLAVLRAERDRIEEEMRLIAAGEIDPVDDEQLLEEAENILHLSRELPADFARVAESITAMQRDVVAELRRDVRPVGEVLREYLHRGQHVLEATAEGRAFAGALSLIGDPGRIDDLTDRVDALLALPFADTLLPPQRRELAAIARRVEQGVAEVLTAQRRASHVITAQVQTHDPVRDREVDDLLREAMAGLQTWMGASGPGDAVEPVRTFPTASLGHLRQTLSDPRPPGVPAPLHHEEEPDFAEEDARAWGGPHYADLEDHVARLADAGITDVDLAATFADLDTNLRRPVDLLGLLEIAHRNGMTETDEVSVVDAVRPDGTTRRFAFGAVTARTHEEDLP</sequence>
<dbReference type="STRING" id="1200352.A606_03840"/>
<name>S4XBC7_9CORY</name>
<feature type="region of interest" description="Disordered" evidence="1">
    <location>
        <begin position="370"/>
        <end position="390"/>
    </location>
</feature>
<organism evidence="2 3">
    <name type="scientific">Corynebacterium terpenotabidum Y-11</name>
    <dbReference type="NCBI Taxonomy" id="1200352"/>
    <lineage>
        <taxon>Bacteria</taxon>
        <taxon>Bacillati</taxon>
        <taxon>Actinomycetota</taxon>
        <taxon>Actinomycetes</taxon>
        <taxon>Mycobacteriales</taxon>
        <taxon>Corynebacteriaceae</taxon>
        <taxon>Corynebacterium</taxon>
    </lineage>
</organism>
<proteinExistence type="predicted"/>
<dbReference type="HOGENOM" id="CLU_525646_0_0_11"/>
<evidence type="ECO:0000313" key="2">
    <source>
        <dbReference type="EMBL" id="AGP30417.1"/>
    </source>
</evidence>
<dbReference type="eggNOG" id="COG4942">
    <property type="taxonomic scope" value="Bacteria"/>
</dbReference>
<dbReference type="Pfam" id="PF11855">
    <property type="entry name" value="DUF3375"/>
    <property type="match status" value="1"/>
</dbReference>
<gene>
    <name evidence="2" type="ORF">A606_03840</name>
</gene>
<dbReference type="KEGG" id="cter:A606_03840"/>
<accession>S4XBC7</accession>
<keyword evidence="3" id="KW-1185">Reference proteome</keyword>